<dbReference type="Proteomes" id="UP000182888">
    <property type="component" value="Unassembled WGS sequence"/>
</dbReference>
<dbReference type="AlphaFoldDB" id="A0A0K2VTM9"/>
<name>A0A0K2VTM9_MESPL</name>
<sequence>MQPQHAEPMLPGFVRRLFPTVAGLPLGPLLTLSLRSLARRRPGLFERLGESRSACFGIDPVDLAFAFCVIPDGQRSSVRVVSKDEAARSDVQIKGPLLTLLGLLDGTLDGDAMFFSRVISISGRTEAVLALRNTIEDAELRPADLLGLHGTLARCVDTGVLGALGVARRLADNRSSEAQKA</sequence>
<proteinExistence type="predicted"/>
<dbReference type="Pfam" id="PF02036">
    <property type="entry name" value="SCP2"/>
    <property type="match status" value="1"/>
</dbReference>
<evidence type="ECO:0000313" key="3">
    <source>
        <dbReference type="Proteomes" id="UP000182888"/>
    </source>
</evidence>
<reference evidence="3" key="1">
    <citation type="submission" date="2014-08" db="EMBL/GenBank/DDBJ databases">
        <authorList>
            <person name="Edwards T."/>
        </authorList>
    </citation>
    <scope>NUCLEOTIDE SEQUENCE [LARGE SCALE GENOMIC DNA]</scope>
</reference>
<evidence type="ECO:0000259" key="1">
    <source>
        <dbReference type="Pfam" id="PF02036"/>
    </source>
</evidence>
<accession>A0A0K2VTM9</accession>
<dbReference type="InterPro" id="IPR003033">
    <property type="entry name" value="SCP2_sterol-bd_dom"/>
</dbReference>
<evidence type="ECO:0000313" key="2">
    <source>
        <dbReference type="EMBL" id="CDX53122.1"/>
    </source>
</evidence>
<dbReference type="SUPFAM" id="SSF55718">
    <property type="entry name" value="SCP-like"/>
    <property type="match status" value="1"/>
</dbReference>
<dbReference type="EMBL" id="CCND01000008">
    <property type="protein sequence ID" value="CDX53122.1"/>
    <property type="molecule type" value="Genomic_DNA"/>
</dbReference>
<protein>
    <submittedName>
        <fullName evidence="2">Putative lipid carrier protein-like protein</fullName>
    </submittedName>
</protein>
<organism evidence="2 3">
    <name type="scientific">Mesorhizobium plurifarium</name>
    <dbReference type="NCBI Taxonomy" id="69974"/>
    <lineage>
        <taxon>Bacteria</taxon>
        <taxon>Pseudomonadati</taxon>
        <taxon>Pseudomonadota</taxon>
        <taxon>Alphaproteobacteria</taxon>
        <taxon>Hyphomicrobiales</taxon>
        <taxon>Phyllobacteriaceae</taxon>
        <taxon>Mesorhizobium</taxon>
    </lineage>
</organism>
<dbReference type="InterPro" id="IPR036527">
    <property type="entry name" value="SCP2_sterol-bd_dom_sf"/>
</dbReference>
<gene>
    <name evidence="2" type="ORF">MPL1032_160195</name>
</gene>
<feature type="domain" description="SCP2" evidence="1">
    <location>
        <begin position="76"/>
        <end position="135"/>
    </location>
</feature>